<dbReference type="AlphaFoldDB" id="A0A1M4T544"/>
<keyword evidence="2" id="KW-1185">Reference proteome</keyword>
<protein>
    <submittedName>
        <fullName evidence="1">Uncharacterized protein</fullName>
    </submittedName>
</protein>
<accession>A0A1M4T544</accession>
<gene>
    <name evidence="1" type="ORF">SAMN05444349_10213</name>
</gene>
<sequence length="64" mass="7037">MLIKYRESERLEETSLPCYISLCVRASCSSFMNGLDCSSESSVINSHPVALLSVKRTKALIAVV</sequence>
<organism evidence="1 2">
    <name type="scientific">Bacteroides faecichinchillae</name>
    <dbReference type="NCBI Taxonomy" id="871325"/>
    <lineage>
        <taxon>Bacteria</taxon>
        <taxon>Pseudomonadati</taxon>
        <taxon>Bacteroidota</taxon>
        <taxon>Bacteroidia</taxon>
        <taxon>Bacteroidales</taxon>
        <taxon>Bacteroidaceae</taxon>
        <taxon>Bacteroides</taxon>
    </lineage>
</organism>
<dbReference type="EMBL" id="FQVD01000002">
    <property type="protein sequence ID" value="SHE39626.1"/>
    <property type="molecule type" value="Genomic_DNA"/>
</dbReference>
<reference evidence="1 2" key="1">
    <citation type="submission" date="2016-11" db="EMBL/GenBank/DDBJ databases">
        <authorList>
            <person name="Jaros S."/>
            <person name="Januszkiewicz K."/>
            <person name="Wedrychowicz H."/>
        </authorList>
    </citation>
    <scope>NUCLEOTIDE SEQUENCE [LARGE SCALE GENOMIC DNA]</scope>
    <source>
        <strain evidence="1 2">DSM 26883</strain>
    </source>
</reference>
<name>A0A1M4T544_9BACE</name>
<dbReference type="Proteomes" id="UP000184436">
    <property type="component" value="Unassembled WGS sequence"/>
</dbReference>
<proteinExistence type="predicted"/>
<evidence type="ECO:0000313" key="1">
    <source>
        <dbReference type="EMBL" id="SHE39626.1"/>
    </source>
</evidence>
<evidence type="ECO:0000313" key="2">
    <source>
        <dbReference type="Proteomes" id="UP000184436"/>
    </source>
</evidence>